<dbReference type="InterPro" id="IPR045851">
    <property type="entry name" value="AMP-bd_C_sf"/>
</dbReference>
<protein>
    <recommendedName>
        <fullName evidence="1">AMP-dependent ligase C-terminal domain-containing protein</fullName>
    </recommendedName>
</protein>
<feature type="domain" description="AMP-dependent ligase C-terminal" evidence="1">
    <location>
        <begin position="15"/>
        <end position="60"/>
    </location>
</feature>
<name>A0ABU6NJY6_9BACI</name>
<accession>A0ABU6NJY6</accession>
<comment type="caution">
    <text evidence="2">The sequence shown here is derived from an EMBL/GenBank/DDBJ whole genome shotgun (WGS) entry which is preliminary data.</text>
</comment>
<reference evidence="2 3" key="1">
    <citation type="submission" date="2023-03" db="EMBL/GenBank/DDBJ databases">
        <title>Bacillus Genome Sequencing.</title>
        <authorList>
            <person name="Dunlap C."/>
        </authorList>
    </citation>
    <scope>NUCLEOTIDE SEQUENCE [LARGE SCALE GENOMIC DNA]</scope>
    <source>
        <strain evidence="2 3">B-4107</strain>
    </source>
</reference>
<dbReference type="Gene3D" id="3.30.300.30">
    <property type="match status" value="1"/>
</dbReference>
<keyword evidence="3" id="KW-1185">Reference proteome</keyword>
<dbReference type="Pfam" id="PF14535">
    <property type="entry name" value="AMP-binding_C_2"/>
    <property type="match status" value="1"/>
</dbReference>
<evidence type="ECO:0000313" key="2">
    <source>
        <dbReference type="EMBL" id="MED4128533.1"/>
    </source>
</evidence>
<evidence type="ECO:0000259" key="1">
    <source>
        <dbReference type="Pfam" id="PF14535"/>
    </source>
</evidence>
<sequence length="69" mass="7729">MCFFLSTSEPQYAHAHAKALKLELEKKLNSACLISIEVVLEVPNAIPRSEGKAIRVIDHRKNTKEGIIK</sequence>
<dbReference type="InterPro" id="IPR028154">
    <property type="entry name" value="AMP-dep_Lig_C"/>
</dbReference>
<dbReference type="Proteomes" id="UP001341820">
    <property type="component" value="Unassembled WGS sequence"/>
</dbReference>
<proteinExistence type="predicted"/>
<dbReference type="EMBL" id="JAROAS010000020">
    <property type="protein sequence ID" value="MED4128533.1"/>
    <property type="molecule type" value="Genomic_DNA"/>
</dbReference>
<evidence type="ECO:0000313" key="3">
    <source>
        <dbReference type="Proteomes" id="UP001341820"/>
    </source>
</evidence>
<gene>
    <name evidence="2" type="ORF">P5F74_10350</name>
</gene>
<organism evidence="2 3">
    <name type="scientific">Shouchella miscanthi</name>
    <dbReference type="NCBI Taxonomy" id="2598861"/>
    <lineage>
        <taxon>Bacteria</taxon>
        <taxon>Bacillati</taxon>
        <taxon>Bacillota</taxon>
        <taxon>Bacilli</taxon>
        <taxon>Bacillales</taxon>
        <taxon>Bacillaceae</taxon>
        <taxon>Shouchella</taxon>
    </lineage>
</organism>